<feature type="domain" description="SH3b" evidence="2">
    <location>
        <begin position="96"/>
        <end position="144"/>
    </location>
</feature>
<dbReference type="AlphaFoldDB" id="A0A2M8NZH0"/>
<dbReference type="Proteomes" id="UP000228921">
    <property type="component" value="Unassembled WGS sequence"/>
</dbReference>
<reference evidence="3 4" key="1">
    <citation type="submission" date="2017-11" db="EMBL/GenBank/DDBJ databases">
        <title>Evolution of Phototrophy in the Chloroflexi Phylum Driven by Horizontal Gene Transfer.</title>
        <authorList>
            <person name="Ward L.M."/>
            <person name="Hemp J."/>
            <person name="Shih P.M."/>
            <person name="Mcglynn S.E."/>
            <person name="Fischer W."/>
        </authorList>
    </citation>
    <scope>NUCLEOTIDE SEQUENCE [LARGE SCALE GENOMIC DNA]</scope>
    <source>
        <strain evidence="3">CP2_2F</strain>
    </source>
</reference>
<organism evidence="3 4">
    <name type="scientific">Candidatus Thermofonsia Clade 1 bacterium</name>
    <dbReference type="NCBI Taxonomy" id="2364210"/>
    <lineage>
        <taxon>Bacteria</taxon>
        <taxon>Bacillati</taxon>
        <taxon>Chloroflexota</taxon>
        <taxon>Candidatus Thermofontia</taxon>
        <taxon>Candidatus Thermofonsia Clade 1</taxon>
    </lineage>
</organism>
<feature type="compositionally biased region" description="Pro residues" evidence="1">
    <location>
        <begin position="195"/>
        <end position="208"/>
    </location>
</feature>
<accession>A0A2M8NZH0</accession>
<evidence type="ECO:0000313" key="3">
    <source>
        <dbReference type="EMBL" id="PJF30700.1"/>
    </source>
</evidence>
<evidence type="ECO:0000259" key="2">
    <source>
        <dbReference type="Pfam" id="PF08239"/>
    </source>
</evidence>
<evidence type="ECO:0000256" key="1">
    <source>
        <dbReference type="SAM" id="MobiDB-lite"/>
    </source>
</evidence>
<dbReference type="Gene3D" id="2.30.30.40">
    <property type="entry name" value="SH3 Domains"/>
    <property type="match status" value="1"/>
</dbReference>
<evidence type="ECO:0000313" key="4">
    <source>
        <dbReference type="Proteomes" id="UP000228921"/>
    </source>
</evidence>
<sequence>MPPDLAAQATFFAEQTRRATEQLPAAYQQTLEANLTHIAQIFTATAWTATPTASATFTPSPTYTLTFTPTRTPTPHFSPTPSADPNQVFLVVLAPSLNVRRGPDTRYEVLGVLNRDERIQLIGTNNDYSWFAFTYRNRTAWITGDERLVGVSGDKTRLPILAAPPLPTATPLPPQPTQAPPPPQPPPSGGESGATPPPPTPTNTPHPPHYSVTSVVY</sequence>
<dbReference type="InterPro" id="IPR003646">
    <property type="entry name" value="SH3-like_bac-type"/>
</dbReference>
<comment type="caution">
    <text evidence="3">The sequence shown here is derived from an EMBL/GenBank/DDBJ whole genome shotgun (WGS) entry which is preliminary data.</text>
</comment>
<name>A0A2M8NZH0_9CHLR</name>
<dbReference type="EMBL" id="PGTK01000007">
    <property type="protein sequence ID" value="PJF30700.1"/>
    <property type="molecule type" value="Genomic_DNA"/>
</dbReference>
<proteinExistence type="predicted"/>
<gene>
    <name evidence="3" type="ORF">CUN51_06870</name>
</gene>
<protein>
    <recommendedName>
        <fullName evidence="2">SH3b domain-containing protein</fullName>
    </recommendedName>
</protein>
<feature type="compositionally biased region" description="Pro residues" evidence="1">
    <location>
        <begin position="162"/>
        <end position="188"/>
    </location>
</feature>
<dbReference type="Pfam" id="PF08239">
    <property type="entry name" value="SH3_3"/>
    <property type="match status" value="1"/>
</dbReference>
<dbReference type="PRINTS" id="PR01217">
    <property type="entry name" value="PRICHEXTENSN"/>
</dbReference>
<feature type="region of interest" description="Disordered" evidence="1">
    <location>
        <begin position="159"/>
        <end position="217"/>
    </location>
</feature>